<comment type="catalytic activity">
    <reaction evidence="1">
        <text>Release of an N-terminal tripeptide from a polypeptide.</text>
        <dbReference type="EC" id="3.4.14.10"/>
    </reaction>
</comment>
<dbReference type="GO" id="GO:0046872">
    <property type="term" value="F:metal ion binding"/>
    <property type="evidence" value="ECO:0007669"/>
    <property type="project" value="UniProtKB-UniRule"/>
</dbReference>
<evidence type="ECO:0000256" key="14">
    <source>
        <dbReference type="ARBA" id="ARBA00023180"/>
    </source>
</evidence>
<dbReference type="CDD" id="cd11377">
    <property type="entry name" value="Pro-peptidase_S53"/>
    <property type="match status" value="1"/>
</dbReference>
<dbReference type="PANTHER" id="PTHR14218">
    <property type="entry name" value="PROTEASE S8 TRIPEPTIDYL PEPTIDASE I CLN2"/>
    <property type="match status" value="1"/>
</dbReference>
<feature type="binding site" evidence="15">
    <location>
        <position position="552"/>
    </location>
    <ligand>
        <name>Ca(2+)</name>
        <dbReference type="ChEBI" id="CHEBI:29108"/>
    </ligand>
</feature>
<dbReference type="InterPro" id="IPR023828">
    <property type="entry name" value="Peptidase_S8_Ser-AS"/>
</dbReference>
<dbReference type="PROSITE" id="PS51695">
    <property type="entry name" value="SEDOLISIN"/>
    <property type="match status" value="1"/>
</dbReference>
<dbReference type="InterPro" id="IPR050819">
    <property type="entry name" value="Tripeptidyl-peptidase_I"/>
</dbReference>
<evidence type="ECO:0000256" key="8">
    <source>
        <dbReference type="ARBA" id="ARBA00022729"/>
    </source>
</evidence>
<dbReference type="PANTHER" id="PTHR14218:SF15">
    <property type="entry name" value="TRIPEPTIDYL-PEPTIDASE 1"/>
    <property type="match status" value="1"/>
</dbReference>
<dbReference type="InterPro" id="IPR030400">
    <property type="entry name" value="Sedolisin_dom"/>
</dbReference>
<organism evidence="18 19">
    <name type="scientific">Ophiocordyceps camponoti-floridani</name>
    <dbReference type="NCBI Taxonomy" id="2030778"/>
    <lineage>
        <taxon>Eukaryota</taxon>
        <taxon>Fungi</taxon>
        <taxon>Dikarya</taxon>
        <taxon>Ascomycota</taxon>
        <taxon>Pezizomycotina</taxon>
        <taxon>Sordariomycetes</taxon>
        <taxon>Hypocreomycetidae</taxon>
        <taxon>Hypocreales</taxon>
        <taxon>Ophiocordycipitaceae</taxon>
        <taxon>Ophiocordyceps</taxon>
    </lineage>
</organism>
<keyword evidence="11 15" id="KW-0106">Calcium</keyword>
<evidence type="ECO:0000256" key="9">
    <source>
        <dbReference type="ARBA" id="ARBA00022801"/>
    </source>
</evidence>
<dbReference type="EC" id="3.4.14.10" evidence="4"/>
<dbReference type="InterPro" id="IPR000209">
    <property type="entry name" value="Peptidase_S8/S53_dom"/>
</dbReference>
<evidence type="ECO:0000256" key="6">
    <source>
        <dbReference type="ARBA" id="ARBA00022670"/>
    </source>
</evidence>
<dbReference type="GO" id="GO:0008240">
    <property type="term" value="F:tripeptidyl-peptidase activity"/>
    <property type="evidence" value="ECO:0007669"/>
    <property type="project" value="UniProtKB-EC"/>
</dbReference>
<evidence type="ECO:0000256" key="11">
    <source>
        <dbReference type="ARBA" id="ARBA00022837"/>
    </source>
</evidence>
<comment type="subcellular location">
    <subcellularLocation>
        <location evidence="3">Secreted</location>
        <location evidence="3">Extracellular space</location>
    </subcellularLocation>
</comment>
<dbReference type="InterPro" id="IPR036852">
    <property type="entry name" value="Peptidase_S8/S53_dom_sf"/>
</dbReference>
<dbReference type="Gene3D" id="3.40.50.200">
    <property type="entry name" value="Peptidase S8/S53 domain"/>
    <property type="match status" value="1"/>
</dbReference>
<dbReference type="CDD" id="cd04056">
    <property type="entry name" value="Peptidases_S53"/>
    <property type="match status" value="1"/>
</dbReference>
<evidence type="ECO:0000256" key="4">
    <source>
        <dbReference type="ARBA" id="ARBA00012462"/>
    </source>
</evidence>
<keyword evidence="19" id="KW-1185">Reference proteome</keyword>
<evidence type="ECO:0000256" key="13">
    <source>
        <dbReference type="ARBA" id="ARBA00023145"/>
    </source>
</evidence>
<evidence type="ECO:0000256" key="10">
    <source>
        <dbReference type="ARBA" id="ARBA00022825"/>
    </source>
</evidence>
<dbReference type="Proteomes" id="UP000562929">
    <property type="component" value="Unassembled WGS sequence"/>
</dbReference>
<evidence type="ECO:0000256" key="3">
    <source>
        <dbReference type="ARBA" id="ARBA00004239"/>
    </source>
</evidence>
<keyword evidence="5" id="KW-0964">Secreted</keyword>
<evidence type="ECO:0000256" key="12">
    <source>
        <dbReference type="ARBA" id="ARBA00023026"/>
    </source>
</evidence>
<dbReference type="Pfam" id="PF00082">
    <property type="entry name" value="Peptidase_S8"/>
    <property type="match status" value="1"/>
</dbReference>
<feature type="binding site" evidence="15">
    <location>
        <position position="527"/>
    </location>
    <ligand>
        <name>Ca(2+)</name>
        <dbReference type="ChEBI" id="CHEBI:29108"/>
    </ligand>
</feature>
<feature type="active site" description="Charge relay system" evidence="15">
    <location>
        <position position="484"/>
    </location>
</feature>
<dbReference type="SMART" id="SM00944">
    <property type="entry name" value="Pro-kuma_activ"/>
    <property type="match status" value="1"/>
</dbReference>
<evidence type="ECO:0000256" key="7">
    <source>
        <dbReference type="ARBA" id="ARBA00022723"/>
    </source>
</evidence>
<comment type="cofactor">
    <cofactor evidence="15">
        <name>Ca(2+)</name>
        <dbReference type="ChEBI" id="CHEBI:29108"/>
    </cofactor>
    <text evidence="15">Binds 1 Ca(2+) ion per subunit.</text>
</comment>
<evidence type="ECO:0000256" key="2">
    <source>
        <dbReference type="ARBA" id="ARBA00002451"/>
    </source>
</evidence>
<dbReference type="InterPro" id="IPR015366">
    <property type="entry name" value="S53_propep"/>
</dbReference>
<dbReference type="OrthoDB" id="409122at2759"/>
<keyword evidence="6 15" id="KW-0645">Protease</keyword>
<feature type="binding site" evidence="15">
    <location>
        <position position="550"/>
    </location>
    <ligand>
        <name>Ca(2+)</name>
        <dbReference type="ChEBI" id="CHEBI:29108"/>
    </ligand>
</feature>
<keyword evidence="7 15" id="KW-0479">Metal-binding</keyword>
<dbReference type="GO" id="GO:0005576">
    <property type="term" value="C:extracellular region"/>
    <property type="evidence" value="ECO:0007669"/>
    <property type="project" value="UniProtKB-SubCell"/>
</dbReference>
<accession>A0A8H4VGI9</accession>
<feature type="chain" id="PRO_5034833651" description="tripeptidyl-peptidase II" evidence="16">
    <location>
        <begin position="19"/>
        <end position="605"/>
    </location>
</feature>
<keyword evidence="13" id="KW-0865">Zymogen</keyword>
<evidence type="ECO:0000256" key="5">
    <source>
        <dbReference type="ARBA" id="ARBA00022525"/>
    </source>
</evidence>
<protein>
    <recommendedName>
        <fullName evidence="4">tripeptidyl-peptidase II</fullName>
        <ecNumber evidence="4">3.4.14.10</ecNumber>
    </recommendedName>
</protein>
<feature type="binding site" evidence="15">
    <location>
        <position position="528"/>
    </location>
    <ligand>
        <name>Ca(2+)</name>
        <dbReference type="ChEBI" id="CHEBI:29108"/>
    </ligand>
</feature>
<keyword evidence="14" id="KW-0325">Glycoprotein</keyword>
<evidence type="ECO:0000313" key="18">
    <source>
        <dbReference type="EMBL" id="KAF4595078.1"/>
    </source>
</evidence>
<dbReference type="SUPFAM" id="SSF52743">
    <property type="entry name" value="Subtilisin-like"/>
    <property type="match status" value="1"/>
</dbReference>
<dbReference type="PROSITE" id="PS00138">
    <property type="entry name" value="SUBTILASE_SER"/>
    <property type="match status" value="1"/>
</dbReference>
<comment type="function">
    <text evidence="2">Secreted tripeptidyl-peptidase which degrades proteins at acidic pHs and is involved in virulence.</text>
</comment>
<keyword evidence="8 16" id="KW-0732">Signal</keyword>
<name>A0A8H4VGI9_9HYPO</name>
<proteinExistence type="predicted"/>
<keyword evidence="10 15" id="KW-0720">Serine protease</keyword>
<sequence length="605" mass="66214">MALALLLGLLAFSHLGAGKTALEKTTVIPEGWQKLPQGPDPGYPMAMSFALSQPKADGLSDAIVEGRRMSREEVLAMREPDANHVKEVQRWLAASGITETKCENDWIHVRTTVGEAEKLLGMKMDRYSFQGQPPVLRTTEYSIPDSLSKAITFVHPIANFMTPEHDVAASKPLQKRDVPFPPDCSHTIRPRCILDQYRINYRTPDGRSPSRFAIAGFLDQFANYRDTSQFLNNTMARSIPPTYNFSVELINGGQNSQDPSKAGSEANLDIEYAMAIGYPAHVTYYSTGGRGVKINDSGLPYPEEYSDNEPYLQMVEYMLSLPDDRLPHVISMSYADDELSVPKPYAERVCGLMGMLTNRGVSIIVASGDGGARGGRNSSCRTNDGSNKDITMATFPGTCPWVTSVGATNNQGQGAYFSTGGFSQWFRRPKWQDEAVTTYVDRHLRGQLRGYYNPSMRAMPDVSAIGTQFSTIVSGVPVALDGTSASAPVFAAMIALVNDARLRQGKRALGWLNRKLYSSQVRRVLSDVTGGTSKGCIFRGKEMGWPAAPGWDAITGLGVPGDFDEFLRVMSTEYPGGQASRPAAARGRRLGVGRTRGVKRYHGAK</sequence>
<dbReference type="GO" id="GO:0006508">
    <property type="term" value="P:proteolysis"/>
    <property type="evidence" value="ECO:0007669"/>
    <property type="project" value="UniProtKB-KW"/>
</dbReference>
<evidence type="ECO:0000256" key="1">
    <source>
        <dbReference type="ARBA" id="ARBA00001910"/>
    </source>
</evidence>
<evidence type="ECO:0000259" key="17">
    <source>
        <dbReference type="PROSITE" id="PS51695"/>
    </source>
</evidence>
<feature type="active site" description="Charge relay system" evidence="15">
    <location>
        <position position="269"/>
    </location>
</feature>
<reference evidence="18 19" key="1">
    <citation type="journal article" date="2020" name="G3 (Bethesda)">
        <title>Genetic Underpinnings of Host Manipulation by Ophiocordyceps as Revealed by Comparative Transcriptomics.</title>
        <authorList>
            <person name="Will I."/>
            <person name="Das B."/>
            <person name="Trinh T."/>
            <person name="Brachmann A."/>
            <person name="Ohm R.A."/>
            <person name="de Bekker C."/>
        </authorList>
    </citation>
    <scope>NUCLEOTIDE SEQUENCE [LARGE SCALE GENOMIC DNA]</scope>
    <source>
        <strain evidence="18 19">EC05</strain>
    </source>
</reference>
<keyword evidence="12" id="KW-0843">Virulence</keyword>
<dbReference type="AlphaFoldDB" id="A0A8H4VGI9"/>
<dbReference type="Pfam" id="PF09286">
    <property type="entry name" value="Pro-kuma_activ"/>
    <property type="match status" value="1"/>
</dbReference>
<evidence type="ECO:0000256" key="15">
    <source>
        <dbReference type="PROSITE-ProRule" id="PRU01032"/>
    </source>
</evidence>
<feature type="signal peptide" evidence="16">
    <location>
        <begin position="1"/>
        <end position="18"/>
    </location>
</feature>
<evidence type="ECO:0000256" key="16">
    <source>
        <dbReference type="SAM" id="SignalP"/>
    </source>
</evidence>
<comment type="caution">
    <text evidence="18">The sequence shown here is derived from an EMBL/GenBank/DDBJ whole genome shotgun (WGS) entry which is preliminary data.</text>
</comment>
<feature type="domain" description="Peptidase S53" evidence="17">
    <location>
        <begin position="187"/>
        <end position="572"/>
    </location>
</feature>
<dbReference type="SUPFAM" id="SSF54897">
    <property type="entry name" value="Protease propeptides/inhibitors"/>
    <property type="match status" value="1"/>
</dbReference>
<dbReference type="EMBL" id="JAACLJ010000001">
    <property type="protein sequence ID" value="KAF4595078.1"/>
    <property type="molecule type" value="Genomic_DNA"/>
</dbReference>
<keyword evidence="9 15" id="KW-0378">Hydrolase</keyword>
<feature type="active site" description="Charge relay system" evidence="15">
    <location>
        <position position="265"/>
    </location>
</feature>
<gene>
    <name evidence="18" type="ORF">GQ602_000691</name>
</gene>
<dbReference type="GO" id="GO:0004252">
    <property type="term" value="F:serine-type endopeptidase activity"/>
    <property type="evidence" value="ECO:0007669"/>
    <property type="project" value="UniProtKB-UniRule"/>
</dbReference>
<dbReference type="FunFam" id="3.40.50.200:FF:000015">
    <property type="entry name" value="Tripeptidyl peptidase A"/>
    <property type="match status" value="1"/>
</dbReference>
<evidence type="ECO:0000313" key="19">
    <source>
        <dbReference type="Proteomes" id="UP000562929"/>
    </source>
</evidence>